<evidence type="ECO:0000313" key="2">
    <source>
        <dbReference type="Proteomes" id="UP000824120"/>
    </source>
</evidence>
<gene>
    <name evidence="1" type="ORF">H5410_020798</name>
</gene>
<dbReference type="EMBL" id="JACXVP010000004">
    <property type="protein sequence ID" value="KAG5609517.1"/>
    <property type="molecule type" value="Genomic_DNA"/>
</dbReference>
<evidence type="ECO:0000313" key="1">
    <source>
        <dbReference type="EMBL" id="KAG5609517.1"/>
    </source>
</evidence>
<name>A0A9J5ZAY2_SOLCO</name>
<organism evidence="1 2">
    <name type="scientific">Solanum commersonii</name>
    <name type="common">Commerson's wild potato</name>
    <name type="synonym">Commerson's nightshade</name>
    <dbReference type="NCBI Taxonomy" id="4109"/>
    <lineage>
        <taxon>Eukaryota</taxon>
        <taxon>Viridiplantae</taxon>
        <taxon>Streptophyta</taxon>
        <taxon>Embryophyta</taxon>
        <taxon>Tracheophyta</taxon>
        <taxon>Spermatophyta</taxon>
        <taxon>Magnoliopsida</taxon>
        <taxon>eudicotyledons</taxon>
        <taxon>Gunneridae</taxon>
        <taxon>Pentapetalae</taxon>
        <taxon>asterids</taxon>
        <taxon>lamiids</taxon>
        <taxon>Solanales</taxon>
        <taxon>Solanaceae</taxon>
        <taxon>Solanoideae</taxon>
        <taxon>Solaneae</taxon>
        <taxon>Solanum</taxon>
    </lineage>
</organism>
<reference evidence="1 2" key="1">
    <citation type="submission" date="2020-09" db="EMBL/GenBank/DDBJ databases">
        <title>De no assembly of potato wild relative species, Solanum commersonii.</title>
        <authorList>
            <person name="Cho K."/>
        </authorList>
    </citation>
    <scope>NUCLEOTIDE SEQUENCE [LARGE SCALE GENOMIC DNA]</scope>
    <source>
        <strain evidence="1">LZ3.2</strain>
        <tissue evidence="1">Leaf</tissue>
    </source>
</reference>
<dbReference type="AlphaFoldDB" id="A0A9J5ZAY2"/>
<protein>
    <submittedName>
        <fullName evidence="1">Uncharacterized protein</fullName>
    </submittedName>
</protein>
<keyword evidence="2" id="KW-1185">Reference proteome</keyword>
<sequence length="84" mass="9626">MRDHLCVVELIYACRKGTPLNSGVHDESASRRSDVRDVTASRTCFCRRTTPKCESYAKNNIKQSEYRGVCEVVLESRCRVALHY</sequence>
<accession>A0A9J5ZAY2</accession>
<proteinExistence type="predicted"/>
<dbReference type="Proteomes" id="UP000824120">
    <property type="component" value="Chromosome 4"/>
</dbReference>
<comment type="caution">
    <text evidence="1">The sequence shown here is derived from an EMBL/GenBank/DDBJ whole genome shotgun (WGS) entry which is preliminary data.</text>
</comment>